<gene>
    <name evidence="1" type="ORF">DNK34_10450</name>
</gene>
<reference evidence="1 2" key="1">
    <citation type="submission" date="2018-06" db="EMBL/GenBank/DDBJ databases">
        <title>Three novel Pseudomonas species isolated from symptomatic oak.</title>
        <authorList>
            <person name="Bueno-Gonzalez V."/>
            <person name="Brady C."/>
        </authorList>
    </citation>
    <scope>NUCLEOTIDE SEQUENCE [LARGE SCALE GENOMIC DNA]</scope>
    <source>
        <strain evidence="1 2">P26B</strain>
    </source>
</reference>
<keyword evidence="2" id="KW-1185">Reference proteome</keyword>
<comment type="caution">
    <text evidence="1">The sequence shown here is derived from an EMBL/GenBank/DDBJ whole genome shotgun (WGS) entry which is preliminary data.</text>
</comment>
<protein>
    <submittedName>
        <fullName evidence="1">Uncharacterized protein</fullName>
    </submittedName>
</protein>
<organism evidence="1 2">
    <name type="scientific">Phytopseudomonas dryadis</name>
    <dbReference type="NCBI Taxonomy" id="2487520"/>
    <lineage>
        <taxon>Bacteria</taxon>
        <taxon>Pseudomonadati</taxon>
        <taxon>Pseudomonadota</taxon>
        <taxon>Gammaproteobacteria</taxon>
        <taxon>Pseudomonadales</taxon>
        <taxon>Pseudomonadaceae</taxon>
        <taxon>Phytopseudomonas</taxon>
    </lineage>
</organism>
<name>A0ABY1Z9L4_9GAMM</name>
<proteinExistence type="predicted"/>
<dbReference type="RefSeq" id="WP_131174668.1">
    <property type="nucleotide sequence ID" value="NZ_QJUM01000010.1"/>
</dbReference>
<dbReference type="Proteomes" id="UP000291334">
    <property type="component" value="Unassembled WGS sequence"/>
</dbReference>
<accession>A0ABY1Z9L4</accession>
<evidence type="ECO:0000313" key="2">
    <source>
        <dbReference type="Proteomes" id="UP000291334"/>
    </source>
</evidence>
<evidence type="ECO:0000313" key="1">
    <source>
        <dbReference type="EMBL" id="TBV06741.1"/>
    </source>
</evidence>
<sequence length="121" mass="12797">MRLSSRLPGTIVLLGMLGMVGVTTASPAADQAILMRIGDTGILCVREPCPRRGIIEVHEDGRSHPSVPLWSGTQLPALSGSAAHRHLIEQAWQTPQGSILAYGYFEGGRLVIVGLADGQGE</sequence>
<dbReference type="EMBL" id="QJUM01000010">
    <property type="protein sequence ID" value="TBV06741.1"/>
    <property type="molecule type" value="Genomic_DNA"/>
</dbReference>